<protein>
    <recommendedName>
        <fullName evidence="14 17">Alpha-1,3-mannosyl-glycoprotein 2-beta-N-acetylglucosaminyltransferase</fullName>
        <shortName evidence="17">GNT-I</shortName>
        <shortName evidence="17">GlcNAc-T I</shortName>
        <ecNumber evidence="14 17">2.4.1.101</ecNumber>
    </recommendedName>
    <alternativeName>
        <fullName evidence="15 17">N-glycosyl-oligosaccharide-glycoprotein N-acetylglucosaminyltransferase I</fullName>
    </alternativeName>
</protein>
<sequence length="456" mass="52229">MKDDAHYGLTMKQQIDFLHHHLTSVFFLRAYNVMQVAIITATLQMDTTGMSCRTGGHRTQFLFLPTQQEQSVEKLLEVRLSKLQARISAQLEQNKQLLQQLQDNAVTQETVKKEITNERDKIEDDTVTEWPEAKVIPVLMIACDRPTVSRSLDKLLEHRPSAEKFPIIVSQDCGHQETANIIQSYVTNKNISGIAHIKHPDLSDIKLDWPQKKFSGYYKIARHYKWALNQVFNVFNFSAVIIVEDDLDIAPDFFEYFSATYKLLHSDPLLWCVSAWNDNGKAELISDKEAGLVCGYLGFGMTGCDIQNNVEIVNVYDQKFVAQVPLARKVSASLYFDLHLRFIHLNSKYVPFTSMDLSYLQKEQYDSDFVKTVYEAPPLSAEEVFGGLHPEESAVRVQYTTKDDFKRIAKMLGIMDDFKAGVPRAAYRGVVSFMFRGRRVYVAPPSDWTGYDTTWT</sequence>
<dbReference type="OrthoDB" id="440755at2759"/>
<dbReference type="InterPro" id="IPR052261">
    <property type="entry name" value="Glycosyltransferase_13"/>
</dbReference>
<keyword evidence="18" id="KW-0175">Coiled coil</keyword>
<keyword evidence="8 17" id="KW-0735">Signal-anchor</keyword>
<evidence type="ECO:0000256" key="7">
    <source>
        <dbReference type="ARBA" id="ARBA00022723"/>
    </source>
</evidence>
<evidence type="ECO:0000256" key="14">
    <source>
        <dbReference type="ARBA" id="ARBA00038949"/>
    </source>
</evidence>
<dbReference type="FunFam" id="3.90.550.10:FF:000252">
    <property type="entry name" value="Protein O-linked-mannose beta-1,2-N-acetylglucosaminyltransferase 1"/>
    <property type="match status" value="1"/>
</dbReference>
<keyword evidence="7 17" id="KW-0479">Metal-binding</keyword>
<keyword evidence="11" id="KW-0472">Membrane</keyword>
<dbReference type="EC" id="2.4.1.101" evidence="14 17"/>
<name>A0A2T7PT03_POMCA</name>
<comment type="caution">
    <text evidence="19">The sequence shown here is derived from an EMBL/GenBank/DDBJ whole genome shotgun (WGS) entry which is preliminary data.</text>
</comment>
<keyword evidence="9" id="KW-1133">Transmembrane helix</keyword>
<evidence type="ECO:0000256" key="18">
    <source>
        <dbReference type="SAM" id="Coils"/>
    </source>
</evidence>
<dbReference type="PANTHER" id="PTHR10468:SF0">
    <property type="entry name" value="ALPHA-1,3-MANNOSYL-GLYCOPROTEIN 2-BETA-N-ACETYLGLUCOSAMINYLTRANSFERASE"/>
    <property type="match status" value="1"/>
</dbReference>
<dbReference type="STRING" id="400727.A0A2T7PT03"/>
<evidence type="ECO:0000256" key="4">
    <source>
        <dbReference type="ARBA" id="ARBA00022676"/>
    </source>
</evidence>
<dbReference type="PANTHER" id="PTHR10468">
    <property type="entry name" value="PROTEIN O-LINKED-MANNOSE BETA-1,2-N-ACETYLGLUCOSAMINYLTRANSFERASE 1/ALPHA-1,3-MANNOSYL-GLYCOPROTEIN 2-BETA-N-ACETYLGLUCOSAMINYLTRANSFERASE"/>
    <property type="match status" value="1"/>
</dbReference>
<keyword evidence="20" id="KW-1185">Reference proteome</keyword>
<evidence type="ECO:0000256" key="12">
    <source>
        <dbReference type="ARBA" id="ARBA00023211"/>
    </source>
</evidence>
<keyword evidence="5" id="KW-0808">Transferase</keyword>
<evidence type="ECO:0000313" key="19">
    <source>
        <dbReference type="EMBL" id="PVD36520.1"/>
    </source>
</evidence>
<keyword evidence="6" id="KW-0812">Transmembrane</keyword>
<dbReference type="GO" id="GO:0003827">
    <property type="term" value="F:alpha-1,3-mannosylglycoprotein 2-beta-N-acetylglucosaminyltransferase activity"/>
    <property type="evidence" value="ECO:0007669"/>
    <property type="project" value="UniProtKB-UniRule"/>
</dbReference>
<comment type="catalytic activity">
    <reaction evidence="16 17">
        <text>N(4)-(alpha-D-Man-(1-&gt;3)-[alpha-D-Man-(1-&gt;3)-[alpha-D-Man-(1-&gt;6)]-alpha-D-Man-(1-&gt;6)]-beta-D-Man-(1-&gt;4)-beta-D-GlcNAc-(1-&gt;4)-beta-D-GlcNAc)-L-asparaginyl-[protein] (N-glucan mannose isomer 5A1,2) + UDP-N-acetyl-alpha-D-glucosamine = N(4)-{beta-D-GlcNAc-(1-&gt;2)-alpha-D-Man-(1-&gt;3)-[alpha-D-Man-(1-&gt;3)-[alpha-D-Man-(1-&gt;6)]-alpha-D-Man-(1-&gt;6)]-beta-D-Man-(1-&gt;4)-beta-D-GlcNAc-(1-&gt;4)-beta-D-GlcNAc}-L-asparaginyl-[protein] + UDP + H(+)</text>
        <dbReference type="Rhea" id="RHEA:11456"/>
        <dbReference type="Rhea" id="RHEA-COMP:14367"/>
        <dbReference type="Rhea" id="RHEA-COMP:14368"/>
        <dbReference type="ChEBI" id="CHEBI:15378"/>
        <dbReference type="ChEBI" id="CHEBI:57705"/>
        <dbReference type="ChEBI" id="CHEBI:58223"/>
        <dbReference type="ChEBI" id="CHEBI:59087"/>
        <dbReference type="ChEBI" id="CHEBI:60625"/>
        <dbReference type="EC" id="2.4.1.101"/>
    </reaction>
</comment>
<comment type="similarity">
    <text evidence="3 17">Belongs to the glycosyltransferase 13 family.</text>
</comment>
<dbReference type="UniPathway" id="UPA00378"/>
<evidence type="ECO:0000313" key="20">
    <source>
        <dbReference type="Proteomes" id="UP000245119"/>
    </source>
</evidence>
<reference evidence="19 20" key="1">
    <citation type="submission" date="2018-04" db="EMBL/GenBank/DDBJ databases">
        <title>The genome of golden apple snail Pomacea canaliculata provides insight into stress tolerance and invasive adaptation.</title>
        <authorList>
            <person name="Liu C."/>
            <person name="Liu B."/>
            <person name="Ren Y."/>
            <person name="Zhang Y."/>
            <person name="Wang H."/>
            <person name="Li S."/>
            <person name="Jiang F."/>
            <person name="Yin L."/>
            <person name="Zhang G."/>
            <person name="Qian W."/>
            <person name="Fan W."/>
        </authorList>
    </citation>
    <scope>NUCLEOTIDE SEQUENCE [LARGE SCALE GENOMIC DNA]</scope>
    <source>
        <strain evidence="19">SZHN2017</strain>
        <tissue evidence="19">Muscle</tissue>
    </source>
</reference>
<evidence type="ECO:0000256" key="10">
    <source>
        <dbReference type="ARBA" id="ARBA00023034"/>
    </source>
</evidence>
<evidence type="ECO:0000256" key="8">
    <source>
        <dbReference type="ARBA" id="ARBA00022968"/>
    </source>
</evidence>
<evidence type="ECO:0000256" key="2">
    <source>
        <dbReference type="ARBA" id="ARBA00004922"/>
    </source>
</evidence>
<evidence type="ECO:0000256" key="13">
    <source>
        <dbReference type="ARBA" id="ARBA00037706"/>
    </source>
</evidence>
<dbReference type="EMBL" id="PZQS01000002">
    <property type="protein sequence ID" value="PVD36520.1"/>
    <property type="molecule type" value="Genomic_DNA"/>
</dbReference>
<accession>A0A2T7PT03</accession>
<evidence type="ECO:0000256" key="11">
    <source>
        <dbReference type="ARBA" id="ARBA00023136"/>
    </source>
</evidence>
<dbReference type="Gene3D" id="3.10.180.20">
    <property type="entry name" value="N-Acetylglucosaminyltransferase I, Domain 2"/>
    <property type="match status" value="1"/>
</dbReference>
<dbReference type="Pfam" id="PF03071">
    <property type="entry name" value="GNT-I"/>
    <property type="match status" value="2"/>
</dbReference>
<dbReference type="GO" id="GO:0000139">
    <property type="term" value="C:Golgi membrane"/>
    <property type="evidence" value="ECO:0007669"/>
    <property type="project" value="UniProtKB-SubCell"/>
</dbReference>
<dbReference type="AlphaFoldDB" id="A0A2T7PT03"/>
<dbReference type="FunFam" id="3.10.180.20:FF:000001">
    <property type="entry name" value="alpha-1,3-mannosyl-glycoprotein 2-beta-N-acetylglucosaminyltransferase"/>
    <property type="match status" value="1"/>
</dbReference>
<organism evidence="19 20">
    <name type="scientific">Pomacea canaliculata</name>
    <name type="common">Golden apple snail</name>
    <dbReference type="NCBI Taxonomy" id="400727"/>
    <lineage>
        <taxon>Eukaryota</taxon>
        <taxon>Metazoa</taxon>
        <taxon>Spiralia</taxon>
        <taxon>Lophotrochozoa</taxon>
        <taxon>Mollusca</taxon>
        <taxon>Gastropoda</taxon>
        <taxon>Caenogastropoda</taxon>
        <taxon>Architaenioglossa</taxon>
        <taxon>Ampullarioidea</taxon>
        <taxon>Ampullariidae</taxon>
        <taxon>Pomacea</taxon>
    </lineage>
</organism>
<evidence type="ECO:0000256" key="1">
    <source>
        <dbReference type="ARBA" id="ARBA00004323"/>
    </source>
</evidence>
<evidence type="ECO:0000256" key="9">
    <source>
        <dbReference type="ARBA" id="ARBA00022989"/>
    </source>
</evidence>
<dbReference type="Gene3D" id="3.90.550.10">
    <property type="entry name" value="Spore Coat Polysaccharide Biosynthesis Protein SpsA, Chain A"/>
    <property type="match status" value="1"/>
</dbReference>
<comment type="cofactor">
    <cofactor evidence="17">
        <name>Mn(2+)</name>
        <dbReference type="ChEBI" id="CHEBI:29035"/>
    </cofactor>
    <text evidence="17">The cofactor is mostly bound to the substrate.</text>
</comment>
<proteinExistence type="inferred from homology"/>
<dbReference type="GO" id="GO:0030145">
    <property type="term" value="F:manganese ion binding"/>
    <property type="evidence" value="ECO:0007669"/>
    <property type="project" value="UniProtKB-UniRule"/>
</dbReference>
<feature type="coiled-coil region" evidence="18">
    <location>
        <begin position="80"/>
        <end position="118"/>
    </location>
</feature>
<evidence type="ECO:0000256" key="16">
    <source>
        <dbReference type="ARBA" id="ARBA00049421"/>
    </source>
</evidence>
<gene>
    <name evidence="19" type="ORF">C0Q70_03505</name>
</gene>
<keyword evidence="4 17" id="KW-0328">Glycosyltransferase</keyword>
<keyword evidence="12 17" id="KW-0464">Manganese</keyword>
<evidence type="ECO:0000256" key="3">
    <source>
        <dbReference type="ARBA" id="ARBA00006492"/>
    </source>
</evidence>
<comment type="function">
    <text evidence="13 17">Initiates complex N-linked carbohydrate formation. Essential for the conversion of high-mannose to hybrid and complex N-glycans.</text>
</comment>
<comment type="pathway">
    <text evidence="2 17">Protein modification; protein glycosylation.</text>
</comment>
<dbReference type="InterPro" id="IPR029044">
    <property type="entry name" value="Nucleotide-diphossugar_trans"/>
</dbReference>
<evidence type="ECO:0000256" key="6">
    <source>
        <dbReference type="ARBA" id="ARBA00022692"/>
    </source>
</evidence>
<evidence type="ECO:0000256" key="15">
    <source>
        <dbReference type="ARBA" id="ARBA00041712"/>
    </source>
</evidence>
<dbReference type="SUPFAM" id="SSF53448">
    <property type="entry name" value="Nucleotide-diphospho-sugar transferases"/>
    <property type="match status" value="1"/>
</dbReference>
<evidence type="ECO:0000256" key="17">
    <source>
        <dbReference type="RuleBase" id="RU368119"/>
    </source>
</evidence>
<comment type="subcellular location">
    <subcellularLocation>
        <location evidence="1 17">Golgi apparatus membrane</location>
        <topology evidence="1 17">Single-pass type II membrane protein</topology>
    </subcellularLocation>
</comment>
<dbReference type="InterPro" id="IPR004139">
    <property type="entry name" value="Glyco_trans_13"/>
</dbReference>
<dbReference type="Proteomes" id="UP000245119">
    <property type="component" value="Linkage Group LG2"/>
</dbReference>
<keyword evidence="10 17" id="KW-0333">Golgi apparatus</keyword>
<evidence type="ECO:0000256" key="5">
    <source>
        <dbReference type="ARBA" id="ARBA00022679"/>
    </source>
</evidence>